<dbReference type="STRING" id="411154.GFO_2042"/>
<organism evidence="2 3">
    <name type="scientific">Christiangramia forsetii (strain DSM 17595 / CGMCC 1.15422 / KT0803)</name>
    <name type="common">Gramella forsetii</name>
    <dbReference type="NCBI Taxonomy" id="411154"/>
    <lineage>
        <taxon>Bacteria</taxon>
        <taxon>Pseudomonadati</taxon>
        <taxon>Bacteroidota</taxon>
        <taxon>Flavobacteriia</taxon>
        <taxon>Flavobacteriales</taxon>
        <taxon>Flavobacteriaceae</taxon>
        <taxon>Christiangramia</taxon>
    </lineage>
</organism>
<dbReference type="SUPFAM" id="SSF51735">
    <property type="entry name" value="NAD(P)-binding Rossmann-fold domains"/>
    <property type="match status" value="1"/>
</dbReference>
<feature type="domain" description="NAD-dependent epimerase/dehydratase" evidence="1">
    <location>
        <begin position="7"/>
        <end position="27"/>
    </location>
</feature>
<dbReference type="AlphaFoldDB" id="A0M312"/>
<gene>
    <name evidence="2" type="ordered locus">GFO_2042</name>
</gene>
<protein>
    <recommendedName>
        <fullName evidence="1">NAD-dependent epimerase/dehydratase domain-containing protein</fullName>
    </recommendedName>
</protein>
<evidence type="ECO:0000313" key="3">
    <source>
        <dbReference type="Proteomes" id="UP000000755"/>
    </source>
</evidence>
<dbReference type="OrthoDB" id="9801785at2"/>
<dbReference type="Gene3D" id="3.40.50.720">
    <property type="entry name" value="NAD(P)-binding Rossmann-like Domain"/>
    <property type="match status" value="1"/>
</dbReference>
<reference evidence="2 3" key="1">
    <citation type="journal article" date="2006" name="Environ. Microbiol.">
        <title>Whole genome analysis of the marine Bacteroidetes'Gramella forsetii' reveals adaptations to degradation of polymeric organic matter.</title>
        <authorList>
            <person name="Bauer M."/>
            <person name="Kube M."/>
            <person name="Teeling H."/>
            <person name="Richter M."/>
            <person name="Lombardot T."/>
            <person name="Allers E."/>
            <person name="Wuerdemann C.A."/>
            <person name="Quast C."/>
            <person name="Kuhl H."/>
            <person name="Knaust F."/>
            <person name="Woebken D."/>
            <person name="Bischof K."/>
            <person name="Mussmann M."/>
            <person name="Choudhuri J.V."/>
            <person name="Meyer F."/>
            <person name="Reinhardt R."/>
            <person name="Amann R.I."/>
            <person name="Gloeckner F.O."/>
        </authorList>
    </citation>
    <scope>NUCLEOTIDE SEQUENCE [LARGE SCALE GENOMIC DNA]</scope>
    <source>
        <strain evidence="3">DSM 17595 / CGMCC 1.15422 / KT0803</strain>
    </source>
</reference>
<dbReference type="EMBL" id="CU207366">
    <property type="protein sequence ID" value="CAL67007.1"/>
    <property type="molecule type" value="Genomic_DNA"/>
</dbReference>
<proteinExistence type="predicted"/>
<name>A0M312_CHRFK</name>
<dbReference type="eggNOG" id="COG1088">
    <property type="taxonomic scope" value="Bacteria"/>
</dbReference>
<sequence length="33" mass="3657">MEKENAILITGGAGFIGSHLVRHFVKKYPDSKI</sequence>
<dbReference type="Pfam" id="PF01370">
    <property type="entry name" value="Epimerase"/>
    <property type="match status" value="1"/>
</dbReference>
<dbReference type="Proteomes" id="UP000000755">
    <property type="component" value="Chromosome"/>
</dbReference>
<dbReference type="KEGG" id="gfo:GFO_2042"/>
<dbReference type="InterPro" id="IPR001509">
    <property type="entry name" value="Epimerase_deHydtase"/>
</dbReference>
<evidence type="ECO:0000313" key="2">
    <source>
        <dbReference type="EMBL" id="CAL67007.1"/>
    </source>
</evidence>
<evidence type="ECO:0000259" key="1">
    <source>
        <dbReference type="Pfam" id="PF01370"/>
    </source>
</evidence>
<dbReference type="InterPro" id="IPR036291">
    <property type="entry name" value="NAD(P)-bd_dom_sf"/>
</dbReference>
<dbReference type="HOGENOM" id="CLU_3382099_0_0_10"/>
<accession>A0M312</accession>